<feature type="compositionally biased region" description="Basic and acidic residues" evidence="1">
    <location>
        <begin position="141"/>
        <end position="187"/>
    </location>
</feature>
<accession>A0AAV8W593</accession>
<comment type="caution">
    <text evidence="2">The sequence shown here is derived from an EMBL/GenBank/DDBJ whole genome shotgun (WGS) entry which is preliminary data.</text>
</comment>
<dbReference type="EMBL" id="JANEYG010000011">
    <property type="protein sequence ID" value="KAJ8921230.1"/>
    <property type="molecule type" value="Genomic_DNA"/>
</dbReference>
<evidence type="ECO:0000313" key="2">
    <source>
        <dbReference type="EMBL" id="KAJ8921230.1"/>
    </source>
</evidence>
<organism evidence="2 3">
    <name type="scientific">Exocentrus adspersus</name>
    <dbReference type="NCBI Taxonomy" id="1586481"/>
    <lineage>
        <taxon>Eukaryota</taxon>
        <taxon>Metazoa</taxon>
        <taxon>Ecdysozoa</taxon>
        <taxon>Arthropoda</taxon>
        <taxon>Hexapoda</taxon>
        <taxon>Insecta</taxon>
        <taxon>Pterygota</taxon>
        <taxon>Neoptera</taxon>
        <taxon>Endopterygota</taxon>
        <taxon>Coleoptera</taxon>
        <taxon>Polyphaga</taxon>
        <taxon>Cucujiformia</taxon>
        <taxon>Chrysomeloidea</taxon>
        <taxon>Cerambycidae</taxon>
        <taxon>Lamiinae</taxon>
        <taxon>Acanthocinini</taxon>
        <taxon>Exocentrus</taxon>
    </lineage>
</organism>
<feature type="compositionally biased region" description="Basic and acidic residues" evidence="1">
    <location>
        <begin position="298"/>
        <end position="332"/>
    </location>
</feature>
<keyword evidence="3" id="KW-1185">Reference proteome</keyword>
<gene>
    <name evidence="2" type="ORF">NQ315_013702</name>
</gene>
<dbReference type="AlphaFoldDB" id="A0AAV8W593"/>
<evidence type="ECO:0000313" key="3">
    <source>
        <dbReference type="Proteomes" id="UP001159042"/>
    </source>
</evidence>
<evidence type="ECO:0000256" key="1">
    <source>
        <dbReference type="SAM" id="MobiDB-lite"/>
    </source>
</evidence>
<feature type="region of interest" description="Disordered" evidence="1">
    <location>
        <begin position="141"/>
        <end position="411"/>
    </location>
</feature>
<feature type="compositionally biased region" description="Basic and acidic residues" evidence="1">
    <location>
        <begin position="339"/>
        <end position="411"/>
    </location>
</feature>
<feature type="non-terminal residue" evidence="2">
    <location>
        <position position="1"/>
    </location>
</feature>
<feature type="compositionally biased region" description="Polar residues" evidence="1">
    <location>
        <begin position="283"/>
        <end position="297"/>
    </location>
</feature>
<name>A0AAV8W593_9CUCU</name>
<protein>
    <submittedName>
        <fullName evidence="2">Uncharacterized protein</fullName>
    </submittedName>
</protein>
<dbReference type="Proteomes" id="UP001159042">
    <property type="component" value="Unassembled WGS sequence"/>
</dbReference>
<feature type="compositionally biased region" description="Basic and acidic residues" evidence="1">
    <location>
        <begin position="253"/>
        <end position="275"/>
    </location>
</feature>
<feature type="compositionally biased region" description="Basic and acidic residues" evidence="1">
    <location>
        <begin position="212"/>
        <end position="245"/>
    </location>
</feature>
<proteinExistence type="predicted"/>
<reference evidence="2 3" key="1">
    <citation type="journal article" date="2023" name="Insect Mol. Biol.">
        <title>Genome sequencing provides insights into the evolution of gene families encoding plant cell wall-degrading enzymes in longhorned beetles.</title>
        <authorList>
            <person name="Shin N.R."/>
            <person name="Okamura Y."/>
            <person name="Kirsch R."/>
            <person name="Pauchet Y."/>
        </authorList>
    </citation>
    <scope>NUCLEOTIDE SEQUENCE [LARGE SCALE GENOMIC DNA]</scope>
    <source>
        <strain evidence="2">EAD_L_NR</strain>
    </source>
</reference>
<sequence>EDWSGDPAESTLYLMHQSTPLSLPRPNREKSPDLTQRFSRYAEPQSKYEDDYRQNKTKREEINKYLEKPIAKYSENKYLDRQKSLEKEKQSVKEKNFERQKKFDVIERERFSKTMDKHDRYHDSESDKYYYQDAKEKYDRFEKYPDNSRKYEKDEFSGKRGEKEKPMKYFEDDGFDENIRERSHRYDYEEDYFEEKQRQQKEYPVPKARQKYMADDDNKYSKESNGKPRFVPDDPRYYTEPEAKPRSVPKSSQGDKYDKTFNRSERSERDSKSVRSQEYYAESTVNRKNPQFRQRSPSPEDIKAPRDRFKDAKEKFLLMERERLENERRRPEPPISPVRVKEKMQPFPKRHDGGGYPKETSRSSYDDRYYDDHRDRSEEKRPTPAPRHIPEEVRYRERDREQRSHERDMAMDRYRHTDKFDPKRRSMFSLIEEEHRKNSNEIAKELKRRSYLESNHFDGEIDRYDRDRDVRHFQELPESDRFIDSYSKSSIDLDKVGELKYDQKFIKNQKLVKNSAGYRHSYAEPKLRIEKNGKKHFSEMLHRTNSSVSNNGRVGIASVHPY</sequence>
<feature type="compositionally biased region" description="Basic and acidic residues" evidence="1">
    <location>
        <begin position="46"/>
        <end position="59"/>
    </location>
</feature>
<feature type="region of interest" description="Disordered" evidence="1">
    <location>
        <begin position="1"/>
        <end position="59"/>
    </location>
</feature>